<dbReference type="EMBL" id="JARBHB010000007">
    <property type="protein sequence ID" value="KAJ8878797.1"/>
    <property type="molecule type" value="Genomic_DNA"/>
</dbReference>
<comment type="caution">
    <text evidence="1">The sequence shown here is derived from an EMBL/GenBank/DDBJ whole genome shotgun (WGS) entry which is preliminary data.</text>
</comment>
<organism evidence="1 2">
    <name type="scientific">Dryococelus australis</name>
    <dbReference type="NCBI Taxonomy" id="614101"/>
    <lineage>
        <taxon>Eukaryota</taxon>
        <taxon>Metazoa</taxon>
        <taxon>Ecdysozoa</taxon>
        <taxon>Arthropoda</taxon>
        <taxon>Hexapoda</taxon>
        <taxon>Insecta</taxon>
        <taxon>Pterygota</taxon>
        <taxon>Neoptera</taxon>
        <taxon>Polyneoptera</taxon>
        <taxon>Phasmatodea</taxon>
        <taxon>Verophasmatodea</taxon>
        <taxon>Anareolatae</taxon>
        <taxon>Phasmatidae</taxon>
        <taxon>Eurycanthinae</taxon>
        <taxon>Dryococelus</taxon>
    </lineage>
</organism>
<gene>
    <name evidence="1" type="ORF">PR048_019383</name>
</gene>
<proteinExistence type="predicted"/>
<evidence type="ECO:0000313" key="1">
    <source>
        <dbReference type="EMBL" id="KAJ8878797.1"/>
    </source>
</evidence>
<sequence>MYELRPAGERLSENFGMRLVSPYANYGRNTTTYSVFISLQSAENLREKKTIIVDTMNRTRREIPSGIKSSTVEHHCSKTWRITVNQGVDIGGTRKRIPGSVHFYNCTKYGVDIIDQVAKSTLCVLDPEDGLFKYSTSWIWQL</sequence>
<dbReference type="Proteomes" id="UP001159363">
    <property type="component" value="Chromosome 6"/>
</dbReference>
<name>A0ABQ9H3E7_9NEOP</name>
<accession>A0ABQ9H3E7</accession>
<reference evidence="1 2" key="1">
    <citation type="submission" date="2023-02" db="EMBL/GenBank/DDBJ databases">
        <title>LHISI_Scaffold_Assembly.</title>
        <authorList>
            <person name="Stuart O.P."/>
            <person name="Cleave R."/>
            <person name="Magrath M.J.L."/>
            <person name="Mikheyev A.S."/>
        </authorList>
    </citation>
    <scope>NUCLEOTIDE SEQUENCE [LARGE SCALE GENOMIC DNA]</scope>
    <source>
        <strain evidence="1">Daus_M_001</strain>
        <tissue evidence="1">Leg muscle</tissue>
    </source>
</reference>
<keyword evidence="2" id="KW-1185">Reference proteome</keyword>
<evidence type="ECO:0000313" key="2">
    <source>
        <dbReference type="Proteomes" id="UP001159363"/>
    </source>
</evidence>
<protein>
    <submittedName>
        <fullName evidence="1">Uncharacterized protein</fullName>
    </submittedName>
</protein>